<dbReference type="InterPro" id="IPR013538">
    <property type="entry name" value="ASHA1/2-like_C"/>
</dbReference>
<dbReference type="SUPFAM" id="SSF55961">
    <property type="entry name" value="Bet v1-like"/>
    <property type="match status" value="1"/>
</dbReference>
<keyword evidence="4" id="KW-1185">Reference proteome</keyword>
<dbReference type="Gene3D" id="3.30.530.20">
    <property type="match status" value="1"/>
</dbReference>
<evidence type="ECO:0000256" key="1">
    <source>
        <dbReference type="ARBA" id="ARBA00006817"/>
    </source>
</evidence>
<dbReference type="KEGG" id="gry:D7I44_06530"/>
<comment type="similarity">
    <text evidence="1">Belongs to the AHA1 family.</text>
</comment>
<evidence type="ECO:0000259" key="2">
    <source>
        <dbReference type="Pfam" id="PF08327"/>
    </source>
</evidence>
<dbReference type="EMBL" id="CP032624">
    <property type="protein sequence ID" value="AYG05298.1"/>
    <property type="molecule type" value="Genomic_DNA"/>
</dbReference>
<organism evidence="3 4">
    <name type="scientific">Gryllotalpicola protaetiae</name>
    <dbReference type="NCBI Taxonomy" id="2419771"/>
    <lineage>
        <taxon>Bacteria</taxon>
        <taxon>Bacillati</taxon>
        <taxon>Actinomycetota</taxon>
        <taxon>Actinomycetes</taxon>
        <taxon>Micrococcales</taxon>
        <taxon>Microbacteriaceae</taxon>
        <taxon>Gryllotalpicola</taxon>
    </lineage>
</organism>
<reference evidence="3 4" key="1">
    <citation type="submission" date="2018-09" db="EMBL/GenBank/DDBJ databases">
        <title>Genome sequencing of strain 2DFW10M-5.</title>
        <authorList>
            <person name="Heo J."/>
            <person name="Kim S.-J."/>
            <person name="Kwon S.-W."/>
        </authorList>
    </citation>
    <scope>NUCLEOTIDE SEQUENCE [LARGE SCALE GENOMIC DNA]</scope>
    <source>
        <strain evidence="3 4">2DFW10M-5</strain>
    </source>
</reference>
<evidence type="ECO:0000313" key="4">
    <source>
        <dbReference type="Proteomes" id="UP000275069"/>
    </source>
</evidence>
<dbReference type="InterPro" id="IPR023393">
    <property type="entry name" value="START-like_dom_sf"/>
</dbReference>
<evidence type="ECO:0000313" key="3">
    <source>
        <dbReference type="EMBL" id="AYG05298.1"/>
    </source>
</evidence>
<dbReference type="Pfam" id="PF08327">
    <property type="entry name" value="AHSA1"/>
    <property type="match status" value="1"/>
</dbReference>
<gene>
    <name evidence="3" type="ORF">D7I44_06530</name>
</gene>
<dbReference type="AlphaFoldDB" id="A0A387BRH8"/>
<dbReference type="OrthoDB" id="9803476at2"/>
<proteinExistence type="inferred from homology"/>
<protein>
    <submittedName>
        <fullName evidence="3">Polyketide cyclase</fullName>
    </submittedName>
</protein>
<accession>A0A387BRH8</accession>
<feature type="domain" description="Activator of Hsp90 ATPase homologue 1/2-like C-terminal" evidence="2">
    <location>
        <begin position="17"/>
        <end position="149"/>
    </location>
</feature>
<name>A0A387BRH8_9MICO</name>
<dbReference type="Proteomes" id="UP000275069">
    <property type="component" value="Chromosome"/>
</dbReference>
<sequence length="157" mass="17319">MFDSAELGEIRRELYIDASPEIVFDVISMPEHVAQWWPDEADYEPRPGSTGSITFGDRGNGVKVQGFTVVDLDRPRSFSFRWTQPVGAQGAPGNSMLVTFELVPTGEGTTVKFVETGFRELGWDAAATESLFKDHVSGWNLFLPKLAPYTASLRSAS</sequence>